<evidence type="ECO:0000313" key="2">
    <source>
        <dbReference type="Proteomes" id="UP000005206"/>
    </source>
</evidence>
<dbReference type="KEGG" id="nhe:NECHADRAFT_89123"/>
<sequence>MLIWTAKAFPDPFAGSSYGHDTLSKLHCIFSRIILFIEDYVSKATDPYPPRAYLALPNISGGDRLFKGKTVGIKPVSFSSLMASEKRRFVGAFLKHEMICKVYNPQVWSMLKDTHYATLLAEEEKKLLFTELKELYCVHEYMKAAYGAIFAHCQDSWLPDRPAVSASEVSNPQGLLAPTKYGLLYPDTVYFNPAAYFEAINDTRFDRLPNLLPYFGLDLLTKILLSFKAGQKFASPPSLALGTWANTSSHDTRSRFLMTQPYSFGGYIKNHAENVPQLFSSIMDSTGSSAEHLPTMDDLDEQRRAASEVMTPSYERPRRRSKKWQDWYSGRSLESPLEQEAVEWGREIELVPYNADSLGRFFEKQTHGKIATFWRREGDKN</sequence>
<keyword evidence="2" id="KW-1185">Reference proteome</keyword>
<dbReference type="EMBL" id="GG698987">
    <property type="protein sequence ID" value="EEU33785.1"/>
    <property type="molecule type" value="Genomic_DNA"/>
</dbReference>
<dbReference type="eggNOG" id="ENOG502T4J7">
    <property type="taxonomic scope" value="Eukaryota"/>
</dbReference>
<reference evidence="1 2" key="1">
    <citation type="journal article" date="2009" name="PLoS Genet.">
        <title>The genome of Nectria haematococca: contribution of supernumerary chromosomes to gene expansion.</title>
        <authorList>
            <person name="Coleman J.J."/>
            <person name="Rounsley S.D."/>
            <person name="Rodriguez-Carres M."/>
            <person name="Kuo A."/>
            <person name="Wasmann C.C."/>
            <person name="Grimwood J."/>
            <person name="Schmutz J."/>
            <person name="Taga M."/>
            <person name="White G.J."/>
            <person name="Zhou S."/>
            <person name="Schwartz D.C."/>
            <person name="Freitag M."/>
            <person name="Ma L.J."/>
            <person name="Danchin E.G."/>
            <person name="Henrissat B."/>
            <person name="Coutinho P.M."/>
            <person name="Nelson D.R."/>
            <person name="Straney D."/>
            <person name="Napoli C.A."/>
            <person name="Barker B.M."/>
            <person name="Gribskov M."/>
            <person name="Rep M."/>
            <person name="Kroken S."/>
            <person name="Molnar I."/>
            <person name="Rensing C."/>
            <person name="Kennell J.C."/>
            <person name="Zamora J."/>
            <person name="Farman M.L."/>
            <person name="Selker E.U."/>
            <person name="Salamov A."/>
            <person name="Shapiro H."/>
            <person name="Pangilinan J."/>
            <person name="Lindquist E."/>
            <person name="Lamers C."/>
            <person name="Grigoriev I.V."/>
            <person name="Geiser D.M."/>
            <person name="Covert S.F."/>
            <person name="Temporini E."/>
            <person name="Vanetten H.D."/>
        </authorList>
    </citation>
    <scope>NUCLEOTIDE SEQUENCE [LARGE SCALE GENOMIC DNA]</scope>
    <source>
        <strain evidence="2">ATCC MYA-4622 / CBS 123669 / FGSC 9596 / NRRL 45880 / 77-13-4</strain>
    </source>
</reference>
<gene>
    <name evidence="1" type="ORF">NECHADRAFT_89123</name>
</gene>
<dbReference type="InParanoid" id="C7ZQA6"/>
<dbReference type="HOGENOM" id="CLU_725808_0_0_1"/>
<proteinExistence type="predicted"/>
<dbReference type="OrthoDB" id="5102541at2759"/>
<protein>
    <submittedName>
        <fullName evidence="1">Uncharacterized protein</fullName>
    </submittedName>
</protein>
<dbReference type="AlphaFoldDB" id="C7ZQA6"/>
<name>C7ZQA6_FUSV7</name>
<organism evidence="1 2">
    <name type="scientific">Fusarium vanettenii (strain ATCC MYA-4622 / CBS 123669 / FGSC 9596 / NRRL 45880 / 77-13-4)</name>
    <name type="common">Fusarium solani subsp. pisi</name>
    <dbReference type="NCBI Taxonomy" id="660122"/>
    <lineage>
        <taxon>Eukaryota</taxon>
        <taxon>Fungi</taxon>
        <taxon>Dikarya</taxon>
        <taxon>Ascomycota</taxon>
        <taxon>Pezizomycotina</taxon>
        <taxon>Sordariomycetes</taxon>
        <taxon>Hypocreomycetidae</taxon>
        <taxon>Hypocreales</taxon>
        <taxon>Nectriaceae</taxon>
        <taxon>Fusarium</taxon>
        <taxon>Fusarium solani species complex</taxon>
        <taxon>Fusarium vanettenii</taxon>
    </lineage>
</organism>
<dbReference type="RefSeq" id="XP_003039498.1">
    <property type="nucleotide sequence ID" value="XM_003039452.1"/>
</dbReference>
<dbReference type="VEuPathDB" id="FungiDB:NECHADRAFT_89123"/>
<dbReference type="GeneID" id="9667020"/>
<dbReference type="Proteomes" id="UP000005206">
    <property type="component" value="Unassembled WGS sequence"/>
</dbReference>
<accession>C7ZQA6</accession>
<evidence type="ECO:0000313" key="1">
    <source>
        <dbReference type="EMBL" id="EEU33785.1"/>
    </source>
</evidence>